<gene>
    <name evidence="11" type="ORF">EDC56_2999</name>
</gene>
<feature type="transmembrane region" description="Helical" evidence="9">
    <location>
        <begin position="12"/>
        <end position="35"/>
    </location>
</feature>
<sequence>MSFYQQLSAQLGLLTVPLLLCSLIAITLLIEKVVVLSLQSFRKAKVSDTLVAFDGSAKPPLVAKGLNLLSVHSAEPKSVREEIASIWLNAQRGKLSSGIRLLQVVALVTPLLGLLGTVLGLIQVFDDLGGHHGPIEPSLLADGLGLAMYTTAAGLLIALPALAGAHLLQIWVDKIIGTTEYAMNKVSLKIDGVTMGQCND</sequence>
<evidence type="ECO:0000256" key="2">
    <source>
        <dbReference type="ARBA" id="ARBA00022448"/>
    </source>
</evidence>
<keyword evidence="12" id="KW-1185">Reference proteome</keyword>
<evidence type="ECO:0000256" key="5">
    <source>
        <dbReference type="ARBA" id="ARBA00022927"/>
    </source>
</evidence>
<dbReference type="PANTHER" id="PTHR30625">
    <property type="entry name" value="PROTEIN TOLQ"/>
    <property type="match status" value="1"/>
</dbReference>
<comment type="similarity">
    <text evidence="8">Belongs to the exbB/tolQ family.</text>
</comment>
<feature type="transmembrane region" description="Helical" evidence="9">
    <location>
        <begin position="101"/>
        <end position="125"/>
    </location>
</feature>
<evidence type="ECO:0000256" key="9">
    <source>
        <dbReference type="SAM" id="Phobius"/>
    </source>
</evidence>
<name>A0A3N2DKP8_9GAMM</name>
<protein>
    <submittedName>
        <fullName evidence="11">Outer membrane transport energization protein ExbB</fullName>
    </submittedName>
</protein>
<dbReference type="InterPro" id="IPR002898">
    <property type="entry name" value="MotA_ExbB_proton_chnl"/>
</dbReference>
<keyword evidence="7 9" id="KW-0472">Membrane</keyword>
<evidence type="ECO:0000256" key="4">
    <source>
        <dbReference type="ARBA" id="ARBA00022692"/>
    </source>
</evidence>
<evidence type="ECO:0000256" key="6">
    <source>
        <dbReference type="ARBA" id="ARBA00022989"/>
    </source>
</evidence>
<dbReference type="Proteomes" id="UP000275394">
    <property type="component" value="Unassembled WGS sequence"/>
</dbReference>
<dbReference type="OrthoDB" id="5916588at2"/>
<keyword evidence="5 8" id="KW-0653">Protein transport</keyword>
<accession>A0A3N2DKP8</accession>
<evidence type="ECO:0000313" key="12">
    <source>
        <dbReference type="Proteomes" id="UP000275394"/>
    </source>
</evidence>
<feature type="transmembrane region" description="Helical" evidence="9">
    <location>
        <begin position="145"/>
        <end position="168"/>
    </location>
</feature>
<dbReference type="AlphaFoldDB" id="A0A3N2DKP8"/>
<dbReference type="InterPro" id="IPR050790">
    <property type="entry name" value="ExbB/TolQ_transport"/>
</dbReference>
<dbReference type="Pfam" id="PF01618">
    <property type="entry name" value="MotA_ExbB"/>
    <property type="match status" value="1"/>
</dbReference>
<evidence type="ECO:0000256" key="3">
    <source>
        <dbReference type="ARBA" id="ARBA00022475"/>
    </source>
</evidence>
<dbReference type="EMBL" id="RKHR01000005">
    <property type="protein sequence ID" value="ROS00348.1"/>
    <property type="molecule type" value="Genomic_DNA"/>
</dbReference>
<evidence type="ECO:0000256" key="7">
    <source>
        <dbReference type="ARBA" id="ARBA00023136"/>
    </source>
</evidence>
<dbReference type="GO" id="GO:0017038">
    <property type="term" value="P:protein import"/>
    <property type="evidence" value="ECO:0007669"/>
    <property type="project" value="TreeGrafter"/>
</dbReference>
<keyword evidence="3" id="KW-1003">Cell membrane</keyword>
<keyword evidence="6 9" id="KW-1133">Transmembrane helix</keyword>
<keyword evidence="4 9" id="KW-0812">Transmembrane</keyword>
<evidence type="ECO:0000259" key="10">
    <source>
        <dbReference type="Pfam" id="PF01618"/>
    </source>
</evidence>
<proteinExistence type="inferred from homology"/>
<dbReference type="PANTHER" id="PTHR30625:SF15">
    <property type="entry name" value="BIOPOLYMER TRANSPORT PROTEIN EXBB"/>
    <property type="match status" value="1"/>
</dbReference>
<feature type="domain" description="MotA/TolQ/ExbB proton channel" evidence="10">
    <location>
        <begin position="60"/>
        <end position="178"/>
    </location>
</feature>
<comment type="caution">
    <text evidence="11">The sequence shown here is derived from an EMBL/GenBank/DDBJ whole genome shotgun (WGS) entry which is preliminary data.</text>
</comment>
<dbReference type="GO" id="GO:0005886">
    <property type="term" value="C:plasma membrane"/>
    <property type="evidence" value="ECO:0007669"/>
    <property type="project" value="UniProtKB-SubCell"/>
</dbReference>
<evidence type="ECO:0000256" key="8">
    <source>
        <dbReference type="RuleBase" id="RU004057"/>
    </source>
</evidence>
<evidence type="ECO:0000313" key="11">
    <source>
        <dbReference type="EMBL" id="ROS00348.1"/>
    </source>
</evidence>
<organism evidence="11 12">
    <name type="scientific">Sinobacterium caligoides</name>
    <dbReference type="NCBI Taxonomy" id="933926"/>
    <lineage>
        <taxon>Bacteria</taxon>
        <taxon>Pseudomonadati</taxon>
        <taxon>Pseudomonadota</taxon>
        <taxon>Gammaproteobacteria</taxon>
        <taxon>Cellvibrionales</taxon>
        <taxon>Spongiibacteraceae</taxon>
        <taxon>Sinobacterium</taxon>
    </lineage>
</organism>
<dbReference type="RefSeq" id="WP_123713306.1">
    <property type="nucleotide sequence ID" value="NZ_RKHR01000005.1"/>
</dbReference>
<evidence type="ECO:0000256" key="1">
    <source>
        <dbReference type="ARBA" id="ARBA00004651"/>
    </source>
</evidence>
<reference evidence="11 12" key="1">
    <citation type="submission" date="2018-11" db="EMBL/GenBank/DDBJ databases">
        <title>Genomic Encyclopedia of Type Strains, Phase IV (KMG-IV): sequencing the most valuable type-strain genomes for metagenomic binning, comparative biology and taxonomic classification.</title>
        <authorList>
            <person name="Goeker M."/>
        </authorList>
    </citation>
    <scope>NUCLEOTIDE SEQUENCE [LARGE SCALE GENOMIC DNA]</scope>
    <source>
        <strain evidence="11 12">DSM 100316</strain>
    </source>
</reference>
<comment type="subcellular location">
    <subcellularLocation>
        <location evidence="1">Cell membrane</location>
        <topology evidence="1">Multi-pass membrane protein</topology>
    </subcellularLocation>
    <subcellularLocation>
        <location evidence="8">Membrane</location>
        <topology evidence="8">Multi-pass membrane protein</topology>
    </subcellularLocation>
</comment>
<keyword evidence="2 8" id="KW-0813">Transport</keyword>